<dbReference type="InterPro" id="IPR007456">
    <property type="entry name" value="Smg"/>
</dbReference>
<sequence length="155" mass="18260">MKENIIDVLLYLFENYIDTEESHKPDKDALELELEQVGFQELEIHKALDWLENMTVLADQPVTQHATMRVFSDNEKERLDVECRGYLLFLEQVGVLDVETREVVIERVLALDTDEIDLDQLKWVVLMVLFYQPGREVAFAWMEDLVFEDMEAVIH</sequence>
<evidence type="ECO:0000256" key="1">
    <source>
        <dbReference type="HAMAP-Rule" id="MF_00598"/>
    </source>
</evidence>
<accession>A0A0A0BIZ8</accession>
<reference evidence="2 3" key="1">
    <citation type="submission" date="2014-09" db="EMBL/GenBank/DDBJ databases">
        <authorList>
            <person name="Grob C."/>
            <person name="Taubert M."/>
            <person name="Howat A.M."/>
            <person name="Burns O.J."/>
            <person name="Dixon J.L."/>
            <person name="Chen Y."/>
            <person name="Murrell J.C."/>
        </authorList>
    </citation>
    <scope>NUCLEOTIDE SEQUENCE [LARGE SCALE GENOMIC DNA]</scope>
    <source>
        <strain evidence="2">L4</strain>
    </source>
</reference>
<evidence type="ECO:0000313" key="3">
    <source>
        <dbReference type="Proteomes" id="UP000029999"/>
    </source>
</evidence>
<name>A0A0A0BIZ8_9GAMM</name>
<dbReference type="AlphaFoldDB" id="A0A0A0BIZ8"/>
<dbReference type="HAMAP" id="MF_00598">
    <property type="entry name" value="Smg"/>
    <property type="match status" value="1"/>
</dbReference>
<dbReference type="Pfam" id="PF04361">
    <property type="entry name" value="DUF494"/>
    <property type="match status" value="1"/>
</dbReference>
<dbReference type="EMBL" id="JRQD01000001">
    <property type="protein sequence ID" value="KGM07830.1"/>
    <property type="molecule type" value="Genomic_DNA"/>
</dbReference>
<dbReference type="RefSeq" id="WP_008291036.1">
    <property type="nucleotide sequence ID" value="NZ_JADFAB010000088.1"/>
</dbReference>
<gene>
    <name evidence="1" type="primary">smg</name>
    <name evidence="2" type="ORF">LP43_0246</name>
</gene>
<dbReference type="Proteomes" id="UP000029999">
    <property type="component" value="Unassembled WGS sequence"/>
</dbReference>
<organism evidence="2 3">
    <name type="scientific">Methylophaga thiooxydans</name>
    <dbReference type="NCBI Taxonomy" id="392484"/>
    <lineage>
        <taxon>Bacteria</taxon>
        <taxon>Pseudomonadati</taxon>
        <taxon>Pseudomonadota</taxon>
        <taxon>Gammaproteobacteria</taxon>
        <taxon>Thiotrichales</taxon>
        <taxon>Piscirickettsiaceae</taxon>
        <taxon>Methylophaga</taxon>
    </lineage>
</organism>
<evidence type="ECO:0000313" key="2">
    <source>
        <dbReference type="EMBL" id="KGM07830.1"/>
    </source>
</evidence>
<dbReference type="STRING" id="392484.LP43_0246"/>
<dbReference type="PANTHER" id="PTHR38692:SF1">
    <property type="entry name" value="PROTEIN SMG"/>
    <property type="match status" value="1"/>
</dbReference>
<proteinExistence type="inferred from homology"/>
<comment type="caution">
    <text evidence="2">The sequence shown here is derived from an EMBL/GenBank/DDBJ whole genome shotgun (WGS) entry which is preliminary data.</text>
</comment>
<protein>
    <recommendedName>
        <fullName evidence="1">Protein Smg homolog</fullName>
    </recommendedName>
</protein>
<comment type="similarity">
    <text evidence="1">Belongs to the Smg family.</text>
</comment>
<dbReference type="PANTHER" id="PTHR38692">
    <property type="entry name" value="PROTEIN SMG"/>
    <property type="match status" value="1"/>
</dbReference>